<sequence>MYVLLVDTNIPHQLPRQDQPPPQKLHPSRAAMVNLNDNSECEIEDTESKQPVSFESQDEDQEERFVGADGEMLDFRYNEGGNGPVPLTPSQTKTDQTDETMELEQQEKKTKGMKFISPRAQQEHATKTTRPVLAVDTRVGSVYGPASRISRTPSEYTPLTSPPHLVSLRQKLAPVEGQSLAPSEEGDWNAMMVQRRNTVTPRNPMSTPPASPAKLPGAPKKIAPVPFTVNALKTAEKSERAEPRISSSTTDGVMLDEVQLVSSSNQFGFNYLCGAHFLVDTNSDLPLIFVSPSNRNMACPASKVVASCTPDFSTSSNIVSARIFVLTYPHNLRKLSNLTTIQPKSP</sequence>
<feature type="region of interest" description="Disordered" evidence="1">
    <location>
        <begin position="199"/>
        <end position="219"/>
    </location>
</feature>
<organism evidence="2 3">
    <name type="scientific">Setomelanomma holmii</name>
    <dbReference type="NCBI Taxonomy" id="210430"/>
    <lineage>
        <taxon>Eukaryota</taxon>
        <taxon>Fungi</taxon>
        <taxon>Dikarya</taxon>
        <taxon>Ascomycota</taxon>
        <taxon>Pezizomycotina</taxon>
        <taxon>Dothideomycetes</taxon>
        <taxon>Pleosporomycetidae</taxon>
        <taxon>Pleosporales</taxon>
        <taxon>Pleosporineae</taxon>
        <taxon>Phaeosphaeriaceae</taxon>
        <taxon>Setomelanomma</taxon>
    </lineage>
</organism>
<protein>
    <submittedName>
        <fullName evidence="2">Uncharacterized protein</fullName>
    </submittedName>
</protein>
<dbReference type="Proteomes" id="UP000799777">
    <property type="component" value="Unassembled WGS sequence"/>
</dbReference>
<reference evidence="2" key="1">
    <citation type="journal article" date="2020" name="Stud. Mycol.">
        <title>101 Dothideomycetes genomes: a test case for predicting lifestyles and emergence of pathogens.</title>
        <authorList>
            <person name="Haridas S."/>
            <person name="Albert R."/>
            <person name="Binder M."/>
            <person name="Bloem J."/>
            <person name="Labutti K."/>
            <person name="Salamov A."/>
            <person name="Andreopoulos B."/>
            <person name="Baker S."/>
            <person name="Barry K."/>
            <person name="Bills G."/>
            <person name="Bluhm B."/>
            <person name="Cannon C."/>
            <person name="Castanera R."/>
            <person name="Culley D."/>
            <person name="Daum C."/>
            <person name="Ezra D."/>
            <person name="Gonzalez J."/>
            <person name="Henrissat B."/>
            <person name="Kuo A."/>
            <person name="Liang C."/>
            <person name="Lipzen A."/>
            <person name="Lutzoni F."/>
            <person name="Magnuson J."/>
            <person name="Mondo S."/>
            <person name="Nolan M."/>
            <person name="Ohm R."/>
            <person name="Pangilinan J."/>
            <person name="Park H.-J."/>
            <person name="Ramirez L."/>
            <person name="Alfaro M."/>
            <person name="Sun H."/>
            <person name="Tritt A."/>
            <person name="Yoshinaga Y."/>
            <person name="Zwiers L.-H."/>
            <person name="Turgeon B."/>
            <person name="Goodwin S."/>
            <person name="Spatafora J."/>
            <person name="Crous P."/>
            <person name="Grigoriev I."/>
        </authorList>
    </citation>
    <scope>NUCLEOTIDE SEQUENCE</scope>
    <source>
        <strain evidence="2">CBS 110217</strain>
    </source>
</reference>
<proteinExistence type="predicted"/>
<comment type="caution">
    <text evidence="2">The sequence shown here is derived from an EMBL/GenBank/DDBJ whole genome shotgun (WGS) entry which is preliminary data.</text>
</comment>
<feature type="region of interest" description="Disordered" evidence="1">
    <location>
        <begin position="6"/>
        <end position="63"/>
    </location>
</feature>
<evidence type="ECO:0000313" key="3">
    <source>
        <dbReference type="Proteomes" id="UP000799777"/>
    </source>
</evidence>
<name>A0A9P4LT63_9PLEO</name>
<accession>A0A9P4LT63</accession>
<keyword evidence="3" id="KW-1185">Reference proteome</keyword>
<dbReference type="AlphaFoldDB" id="A0A9P4LT63"/>
<gene>
    <name evidence="2" type="ORF">EK21DRAFT_106433</name>
</gene>
<evidence type="ECO:0000313" key="2">
    <source>
        <dbReference type="EMBL" id="KAF2036330.1"/>
    </source>
</evidence>
<feature type="region of interest" description="Disordered" evidence="1">
    <location>
        <begin position="79"/>
        <end position="98"/>
    </location>
</feature>
<dbReference type="EMBL" id="ML978155">
    <property type="protein sequence ID" value="KAF2036330.1"/>
    <property type="molecule type" value="Genomic_DNA"/>
</dbReference>
<evidence type="ECO:0000256" key="1">
    <source>
        <dbReference type="SAM" id="MobiDB-lite"/>
    </source>
</evidence>